<reference evidence="1 2" key="1">
    <citation type="journal article" date="2019" name="Sci. Rep.">
        <title>Orb-weaving spider Araneus ventricosus genome elucidates the spidroin gene catalogue.</title>
        <authorList>
            <person name="Kono N."/>
            <person name="Nakamura H."/>
            <person name="Ohtoshi R."/>
            <person name="Moran D.A.P."/>
            <person name="Shinohara A."/>
            <person name="Yoshida Y."/>
            <person name="Fujiwara M."/>
            <person name="Mori M."/>
            <person name="Tomita M."/>
            <person name="Arakawa K."/>
        </authorList>
    </citation>
    <scope>NUCLEOTIDE SEQUENCE [LARGE SCALE GENOMIC DNA]</scope>
</reference>
<dbReference type="EMBL" id="BGPR01084299">
    <property type="protein sequence ID" value="GBL94846.1"/>
    <property type="molecule type" value="Genomic_DNA"/>
</dbReference>
<evidence type="ECO:0000313" key="1">
    <source>
        <dbReference type="EMBL" id="GBL94846.1"/>
    </source>
</evidence>
<comment type="caution">
    <text evidence="1">The sequence shown here is derived from an EMBL/GenBank/DDBJ whole genome shotgun (WGS) entry which is preliminary data.</text>
</comment>
<name>A0A4Y2BU82_ARAVE</name>
<gene>
    <name evidence="1" type="ORF">AVEN_25575_1</name>
</gene>
<keyword evidence="2" id="KW-1185">Reference proteome</keyword>
<proteinExistence type="predicted"/>
<accession>A0A4Y2BU82</accession>
<sequence length="122" mass="13982">MPCGNFRGSCHTYVKQFRTLPEMPNALPVFVCLHFRFQCLHISTDKPEYICRPPFLGTGLVVSDFFFLITGHLAPGPGDESIVRIVLRAREMFSYYFFFIYTLSRTSMLPSGGSPKCARQFR</sequence>
<dbReference type="Proteomes" id="UP000499080">
    <property type="component" value="Unassembled WGS sequence"/>
</dbReference>
<organism evidence="1 2">
    <name type="scientific">Araneus ventricosus</name>
    <name type="common">Orbweaver spider</name>
    <name type="synonym">Epeira ventricosa</name>
    <dbReference type="NCBI Taxonomy" id="182803"/>
    <lineage>
        <taxon>Eukaryota</taxon>
        <taxon>Metazoa</taxon>
        <taxon>Ecdysozoa</taxon>
        <taxon>Arthropoda</taxon>
        <taxon>Chelicerata</taxon>
        <taxon>Arachnida</taxon>
        <taxon>Araneae</taxon>
        <taxon>Araneomorphae</taxon>
        <taxon>Entelegynae</taxon>
        <taxon>Araneoidea</taxon>
        <taxon>Araneidae</taxon>
        <taxon>Araneus</taxon>
    </lineage>
</organism>
<evidence type="ECO:0000313" key="2">
    <source>
        <dbReference type="Proteomes" id="UP000499080"/>
    </source>
</evidence>
<protein>
    <submittedName>
        <fullName evidence="1">Uncharacterized protein</fullName>
    </submittedName>
</protein>
<dbReference type="AlphaFoldDB" id="A0A4Y2BU82"/>